<dbReference type="Proteomes" id="UP000325558">
    <property type="component" value="Unassembled WGS sequence"/>
</dbReference>
<evidence type="ECO:0000313" key="1">
    <source>
        <dbReference type="EMBL" id="KAE8337879.1"/>
    </source>
</evidence>
<name>A0A5N6Y0C1_9EURO</name>
<proteinExistence type="predicted"/>
<sequence>MGSSSYCWGKIWAGIPKQGGASWSFLRWPIYRYEFVCCRDYEQLPVYIGSVQWEV</sequence>
<accession>A0A5N6Y0C1</accession>
<protein>
    <submittedName>
        <fullName evidence="1">Uncharacterized protein</fullName>
    </submittedName>
</protein>
<reference evidence="1" key="1">
    <citation type="submission" date="2019-04" db="EMBL/GenBank/DDBJ databases">
        <title>Friends and foes A comparative genomics study of 23 Aspergillus species from section Flavi.</title>
        <authorList>
            <consortium name="DOE Joint Genome Institute"/>
            <person name="Kjaerbolling I."/>
            <person name="Vesth T."/>
            <person name="Frisvad J.C."/>
            <person name="Nybo J.L."/>
            <person name="Theobald S."/>
            <person name="Kildgaard S."/>
            <person name="Isbrandt T."/>
            <person name="Kuo A."/>
            <person name="Sato A."/>
            <person name="Lyhne E.K."/>
            <person name="Kogle M.E."/>
            <person name="Wiebenga A."/>
            <person name="Kun R.S."/>
            <person name="Lubbers R.J."/>
            <person name="Makela M.R."/>
            <person name="Barry K."/>
            <person name="Chovatia M."/>
            <person name="Clum A."/>
            <person name="Daum C."/>
            <person name="Haridas S."/>
            <person name="He G."/>
            <person name="LaButti K."/>
            <person name="Lipzen A."/>
            <person name="Mondo S."/>
            <person name="Riley R."/>
            <person name="Salamov A."/>
            <person name="Simmons B.A."/>
            <person name="Magnuson J.K."/>
            <person name="Henrissat B."/>
            <person name="Mortensen U.H."/>
            <person name="Larsen T.O."/>
            <person name="Devries R.P."/>
            <person name="Grigoriev I.V."/>
            <person name="Machida M."/>
            <person name="Baker S.E."/>
            <person name="Andersen M.R."/>
        </authorList>
    </citation>
    <scope>NUCLEOTIDE SEQUENCE</scope>
    <source>
        <strain evidence="1">CBS 117612</strain>
    </source>
</reference>
<dbReference type="AlphaFoldDB" id="A0A5N6Y0C1"/>
<gene>
    <name evidence="1" type="ORF">BDV24DRAFT_139121</name>
</gene>
<organism evidence="1">
    <name type="scientific">Aspergillus arachidicola</name>
    <dbReference type="NCBI Taxonomy" id="656916"/>
    <lineage>
        <taxon>Eukaryota</taxon>
        <taxon>Fungi</taxon>
        <taxon>Dikarya</taxon>
        <taxon>Ascomycota</taxon>
        <taxon>Pezizomycotina</taxon>
        <taxon>Eurotiomycetes</taxon>
        <taxon>Eurotiomycetidae</taxon>
        <taxon>Eurotiales</taxon>
        <taxon>Aspergillaceae</taxon>
        <taxon>Aspergillus</taxon>
        <taxon>Aspergillus subgen. Circumdati</taxon>
    </lineage>
</organism>
<dbReference type="OrthoDB" id="433474at2759"/>
<dbReference type="EMBL" id="ML737174">
    <property type="protein sequence ID" value="KAE8337879.1"/>
    <property type="molecule type" value="Genomic_DNA"/>
</dbReference>